<dbReference type="AlphaFoldDB" id="A0AB35HRD2"/>
<feature type="transmembrane region" description="Helical" evidence="1">
    <location>
        <begin position="6"/>
        <end position="25"/>
    </location>
</feature>
<proteinExistence type="predicted"/>
<keyword evidence="1" id="KW-1133">Transmembrane helix</keyword>
<reference evidence="2" key="1">
    <citation type="submission" date="2020-06" db="EMBL/GenBank/DDBJ databases">
        <authorList>
            <person name="Link T."/>
            <person name="Ehrmann M."/>
        </authorList>
    </citation>
    <scope>NUCLEOTIDE SEQUENCE</scope>
    <source>
        <strain evidence="2">TMW 2.2257</strain>
    </source>
</reference>
<accession>A0AB35HRD2</accession>
<name>A0AB35HRD2_TETHA</name>
<comment type="caution">
    <text evidence="2">The sequence shown here is derived from an EMBL/GenBank/DDBJ whole genome shotgun (WGS) entry which is preliminary data.</text>
</comment>
<reference evidence="2" key="2">
    <citation type="journal article" date="2021" name="BMC Microbiol.">
        <title>The diversity among the species Tetragenococcus halophilus including new isolates from a lupine seed fermentation.</title>
        <authorList>
            <person name="Link T."/>
            <person name="Vogel R.F."/>
            <person name="Ehrmann M.A."/>
        </authorList>
    </citation>
    <scope>NUCLEOTIDE SEQUENCE</scope>
    <source>
        <strain evidence="2">TMW 2.2257</strain>
    </source>
</reference>
<organism evidence="2 3">
    <name type="scientific">Tetragenococcus halophilus</name>
    <name type="common">Pediococcus halophilus</name>
    <dbReference type="NCBI Taxonomy" id="51669"/>
    <lineage>
        <taxon>Bacteria</taxon>
        <taxon>Bacillati</taxon>
        <taxon>Bacillota</taxon>
        <taxon>Bacilli</taxon>
        <taxon>Lactobacillales</taxon>
        <taxon>Enterococcaceae</taxon>
        <taxon>Tetragenococcus</taxon>
    </lineage>
</organism>
<protein>
    <recommendedName>
        <fullName evidence="4">TMhelix containing protein</fullName>
    </recommendedName>
</protein>
<evidence type="ECO:0008006" key="4">
    <source>
        <dbReference type="Google" id="ProtNLM"/>
    </source>
</evidence>
<evidence type="ECO:0000313" key="2">
    <source>
        <dbReference type="EMBL" id="MCO8298674.1"/>
    </source>
</evidence>
<evidence type="ECO:0000313" key="3">
    <source>
        <dbReference type="Proteomes" id="UP001057280"/>
    </source>
</evidence>
<dbReference type="RefSeq" id="WP_253210264.1">
    <property type="nucleotide sequence ID" value="NZ_JACACB010000028.1"/>
</dbReference>
<dbReference type="Proteomes" id="UP001057280">
    <property type="component" value="Unassembled WGS sequence"/>
</dbReference>
<evidence type="ECO:0000256" key="1">
    <source>
        <dbReference type="SAM" id="Phobius"/>
    </source>
</evidence>
<dbReference type="EMBL" id="JACACB010000028">
    <property type="protein sequence ID" value="MCO8298674.1"/>
    <property type="molecule type" value="Genomic_DNA"/>
</dbReference>
<gene>
    <name evidence="2" type="ORF">HXW75_09340</name>
</gene>
<sequence length="49" mass="5729">MKDKTIISLFAIMIIAMILPITLLWKALIIVPVFETLLIDWDEEKEVKE</sequence>
<keyword evidence="1" id="KW-0472">Membrane</keyword>
<keyword evidence="1" id="KW-0812">Transmembrane</keyword>